<sequence>MSFKCMLVHVEGRPLPDPRLALAVDLANQFGARLLGVGAELYESSYYGGDGYGGDRYGGEGFGYGGDDLTEAKLKAVEAGLKRAEEKFRHAALQVQAGSEWRARVEFPLATISAEARSADLLITSRSERRGASEYDVAHPGALIMQTGRPVLVTPPGAPELKVRSVVVAWKDTREARRALVDALPFLQRAETVLVAEICDNKSAEPATMDRLTDVASYLLDHGVQATVDAAIGERDAGAADQFLDLAERQKADLIVAGAFGHSRLQQWVFGGFTRTLLAQTTRAVLLSH</sequence>
<evidence type="ECO:0000313" key="3">
    <source>
        <dbReference type="EMBL" id="MBB3873066.1"/>
    </source>
</evidence>
<evidence type="ECO:0000259" key="2">
    <source>
        <dbReference type="Pfam" id="PF00582"/>
    </source>
</evidence>
<accession>A0A7W6A6B9</accession>
<evidence type="ECO:0000256" key="1">
    <source>
        <dbReference type="ARBA" id="ARBA00008791"/>
    </source>
</evidence>
<gene>
    <name evidence="3" type="ORF">GGR11_002619</name>
</gene>
<dbReference type="Proteomes" id="UP000532936">
    <property type="component" value="Unassembled WGS sequence"/>
</dbReference>
<name>A0A7W6A6B9_9CAUL</name>
<dbReference type="EMBL" id="JACIDA010000002">
    <property type="protein sequence ID" value="MBB3873066.1"/>
    <property type="molecule type" value="Genomic_DNA"/>
</dbReference>
<dbReference type="AlphaFoldDB" id="A0A7W6A6B9"/>
<dbReference type="Gene3D" id="3.40.50.12370">
    <property type="match status" value="1"/>
</dbReference>
<feature type="domain" description="UspA" evidence="2">
    <location>
        <begin position="164"/>
        <end position="287"/>
    </location>
</feature>
<proteinExistence type="inferred from homology"/>
<dbReference type="SUPFAM" id="SSF52402">
    <property type="entry name" value="Adenine nucleotide alpha hydrolases-like"/>
    <property type="match status" value="2"/>
</dbReference>
<dbReference type="CDD" id="cd00293">
    <property type="entry name" value="USP-like"/>
    <property type="match status" value="1"/>
</dbReference>
<dbReference type="Pfam" id="PF00582">
    <property type="entry name" value="Usp"/>
    <property type="match status" value="1"/>
</dbReference>
<dbReference type="InterPro" id="IPR006016">
    <property type="entry name" value="UspA"/>
</dbReference>
<reference evidence="3 4" key="1">
    <citation type="submission" date="2020-08" db="EMBL/GenBank/DDBJ databases">
        <title>Genomic Encyclopedia of Type Strains, Phase IV (KMG-IV): sequencing the most valuable type-strain genomes for metagenomic binning, comparative biology and taxonomic classification.</title>
        <authorList>
            <person name="Goeker M."/>
        </authorList>
    </citation>
    <scope>NUCLEOTIDE SEQUENCE [LARGE SCALE GENOMIC DNA]</scope>
    <source>
        <strain evidence="3 4">DSM 14878</strain>
    </source>
</reference>
<dbReference type="PANTHER" id="PTHR46268:SF15">
    <property type="entry name" value="UNIVERSAL STRESS PROTEIN HP_0031"/>
    <property type="match status" value="1"/>
</dbReference>
<dbReference type="PANTHER" id="PTHR46268">
    <property type="entry name" value="STRESS RESPONSE PROTEIN NHAX"/>
    <property type="match status" value="1"/>
</dbReference>
<protein>
    <submittedName>
        <fullName evidence="3">Nucleotide-binding universal stress UspA family protein</fullName>
    </submittedName>
</protein>
<organism evidence="3 4">
    <name type="scientific">Brevundimonas mediterranea</name>
    <dbReference type="NCBI Taxonomy" id="74329"/>
    <lineage>
        <taxon>Bacteria</taxon>
        <taxon>Pseudomonadati</taxon>
        <taxon>Pseudomonadota</taxon>
        <taxon>Alphaproteobacteria</taxon>
        <taxon>Caulobacterales</taxon>
        <taxon>Caulobacteraceae</taxon>
        <taxon>Brevundimonas</taxon>
    </lineage>
</organism>
<comment type="caution">
    <text evidence="3">The sequence shown here is derived from an EMBL/GenBank/DDBJ whole genome shotgun (WGS) entry which is preliminary data.</text>
</comment>
<evidence type="ECO:0000313" key="4">
    <source>
        <dbReference type="Proteomes" id="UP000532936"/>
    </source>
</evidence>
<dbReference type="RefSeq" id="WP_183197573.1">
    <property type="nucleotide sequence ID" value="NZ_JACIDA010000002.1"/>
</dbReference>
<comment type="similarity">
    <text evidence="1">Belongs to the universal stress protein A family.</text>
</comment>